<dbReference type="SUPFAM" id="SSF48403">
    <property type="entry name" value="Ankyrin repeat"/>
    <property type="match status" value="1"/>
</dbReference>
<keyword evidence="6" id="KW-1185">Reference proteome</keyword>
<protein>
    <recommendedName>
        <fullName evidence="7">Ankyrin repeat-containing protein</fullName>
    </recommendedName>
</protein>
<evidence type="ECO:0008006" key="7">
    <source>
        <dbReference type="Google" id="ProtNLM"/>
    </source>
</evidence>
<dbReference type="EMBL" id="GL883010">
    <property type="protein sequence ID" value="EGG21558.1"/>
    <property type="molecule type" value="Genomic_DNA"/>
</dbReference>
<keyword evidence="4" id="KW-0175">Coiled coil</keyword>
<dbReference type="PROSITE" id="PS50297">
    <property type="entry name" value="ANK_REP_REGION"/>
    <property type="match status" value="3"/>
</dbReference>
<feature type="repeat" description="ANK" evidence="3">
    <location>
        <begin position="60"/>
        <end position="92"/>
    </location>
</feature>
<dbReference type="PROSITE" id="PS50088">
    <property type="entry name" value="ANK_REPEAT"/>
    <property type="match status" value="4"/>
</dbReference>
<feature type="repeat" description="ANK" evidence="3">
    <location>
        <begin position="107"/>
        <end position="139"/>
    </location>
</feature>
<keyword evidence="2 3" id="KW-0040">ANK repeat</keyword>
<reference evidence="6" key="1">
    <citation type="journal article" date="2011" name="Genome Res.">
        <title>Phylogeny-wide analysis of social amoeba genomes highlights ancient origins for complex intercellular communication.</title>
        <authorList>
            <person name="Heidel A.J."/>
            <person name="Lawal H.M."/>
            <person name="Felder M."/>
            <person name="Schilde C."/>
            <person name="Helps N.R."/>
            <person name="Tunggal B."/>
            <person name="Rivero F."/>
            <person name="John U."/>
            <person name="Schleicher M."/>
            <person name="Eichinger L."/>
            <person name="Platzer M."/>
            <person name="Noegel A.A."/>
            <person name="Schaap P."/>
            <person name="Gloeckner G."/>
        </authorList>
    </citation>
    <scope>NUCLEOTIDE SEQUENCE [LARGE SCALE GENOMIC DNA]</scope>
    <source>
        <strain evidence="6">SH3</strain>
    </source>
</reference>
<keyword evidence="1" id="KW-0677">Repeat</keyword>
<evidence type="ECO:0000256" key="4">
    <source>
        <dbReference type="SAM" id="Coils"/>
    </source>
</evidence>
<evidence type="ECO:0000256" key="1">
    <source>
        <dbReference type="ARBA" id="ARBA00022737"/>
    </source>
</evidence>
<evidence type="ECO:0000313" key="6">
    <source>
        <dbReference type="Proteomes" id="UP000007797"/>
    </source>
</evidence>
<dbReference type="InterPro" id="IPR036770">
    <property type="entry name" value="Ankyrin_rpt-contain_sf"/>
</dbReference>
<sequence length="280" mass="31069">MDYNILQAIRFGHNQIIFSTPKERLSDKSELGQSYLHYAAESGHDSIVRYLINVFERDSEGMTPLHWAATEGKYLACNTIIQSAAKAELTLSASNTVSSLVNAVTRDGETSVFLAAIKGSVQTLNILVQHGASVSNQNKQGDTPLHVSILNGNWDCINKLVQSGANPNIENINGKSPIQLWEQCPLSQTHQYLFHNRDDLIQIINRLQQTIQEKDSIIETLNQNSGANKHVQVQAAVPEPPPKSFIDSDKLESIIKDINNLESTLSNLKRKINNNNNNDS</sequence>
<dbReference type="OrthoDB" id="20052at2759"/>
<dbReference type="GeneID" id="14872981"/>
<proteinExistence type="predicted"/>
<feature type="coiled-coil region" evidence="4">
    <location>
        <begin position="251"/>
        <end position="278"/>
    </location>
</feature>
<dbReference type="OMA" id="NNICKNC"/>
<dbReference type="PANTHER" id="PTHR24171">
    <property type="entry name" value="ANKYRIN REPEAT DOMAIN-CONTAINING PROTEIN 39-RELATED"/>
    <property type="match status" value="1"/>
</dbReference>
<evidence type="ECO:0000256" key="3">
    <source>
        <dbReference type="PROSITE-ProRule" id="PRU00023"/>
    </source>
</evidence>
<feature type="repeat" description="ANK" evidence="3">
    <location>
        <begin position="31"/>
        <end position="53"/>
    </location>
</feature>
<dbReference type="Proteomes" id="UP000007797">
    <property type="component" value="Unassembled WGS sequence"/>
</dbReference>
<feature type="repeat" description="ANK" evidence="3">
    <location>
        <begin position="140"/>
        <end position="172"/>
    </location>
</feature>
<accession>F4PST0</accession>
<dbReference type="Gene3D" id="1.25.40.20">
    <property type="entry name" value="Ankyrin repeat-containing domain"/>
    <property type="match status" value="1"/>
</dbReference>
<dbReference type="KEGG" id="dfa:DFA_01444"/>
<organism evidence="5 6">
    <name type="scientific">Cavenderia fasciculata</name>
    <name type="common">Slime mold</name>
    <name type="synonym">Dictyostelium fasciculatum</name>
    <dbReference type="NCBI Taxonomy" id="261658"/>
    <lineage>
        <taxon>Eukaryota</taxon>
        <taxon>Amoebozoa</taxon>
        <taxon>Evosea</taxon>
        <taxon>Eumycetozoa</taxon>
        <taxon>Dictyostelia</taxon>
        <taxon>Acytosteliales</taxon>
        <taxon>Cavenderiaceae</taxon>
        <taxon>Cavenderia</taxon>
    </lineage>
</organism>
<dbReference type="SMART" id="SM00248">
    <property type="entry name" value="ANK"/>
    <property type="match status" value="4"/>
</dbReference>
<dbReference type="RefSeq" id="XP_004359408.1">
    <property type="nucleotide sequence ID" value="XM_004359351.1"/>
</dbReference>
<dbReference type="STRING" id="1054147.F4PST0"/>
<evidence type="ECO:0000313" key="5">
    <source>
        <dbReference type="EMBL" id="EGG21558.1"/>
    </source>
</evidence>
<dbReference type="AlphaFoldDB" id="F4PST0"/>
<dbReference type="InterPro" id="IPR002110">
    <property type="entry name" value="Ankyrin_rpt"/>
</dbReference>
<evidence type="ECO:0000256" key="2">
    <source>
        <dbReference type="ARBA" id="ARBA00023043"/>
    </source>
</evidence>
<gene>
    <name evidence="5" type="ORF">DFA_01444</name>
</gene>
<name>F4PST0_CACFS</name>
<dbReference type="Pfam" id="PF12796">
    <property type="entry name" value="Ank_2"/>
    <property type="match status" value="2"/>
</dbReference>